<evidence type="ECO:0000313" key="1">
    <source>
        <dbReference type="EMBL" id="NDJ91461.1"/>
    </source>
</evidence>
<reference evidence="1 2" key="1">
    <citation type="submission" date="2020-01" db="EMBL/GenBank/DDBJ databases">
        <authorList>
            <person name="Sanchez-Estrada R."/>
            <person name="Gonzalez-Y-Merchand J.A."/>
            <person name="Rivera-Gutierrez S."/>
        </authorList>
    </citation>
    <scope>NUCLEOTIDE SEQUENCE [LARGE SCALE GENOMIC DNA]</scope>
    <source>
        <strain evidence="1 2">CST 7247</strain>
    </source>
</reference>
<proteinExistence type="predicted"/>
<dbReference type="InterPro" id="IPR003615">
    <property type="entry name" value="HNH_nuc"/>
</dbReference>
<keyword evidence="1" id="KW-0540">Nuclease</keyword>
<organism evidence="1 2">
    <name type="scientific">Mycolicibacter kumamotonensis</name>
    <dbReference type="NCBI Taxonomy" id="354243"/>
    <lineage>
        <taxon>Bacteria</taxon>
        <taxon>Bacillati</taxon>
        <taxon>Actinomycetota</taxon>
        <taxon>Actinomycetes</taxon>
        <taxon>Mycobacteriales</taxon>
        <taxon>Mycobacteriaceae</taxon>
        <taxon>Mycolicibacter</taxon>
    </lineage>
</organism>
<dbReference type="GO" id="GO:0004519">
    <property type="term" value="F:endonuclease activity"/>
    <property type="evidence" value="ECO:0007669"/>
    <property type="project" value="UniProtKB-KW"/>
</dbReference>
<gene>
    <name evidence="1" type="ORF">GWR20_20315</name>
</gene>
<comment type="caution">
    <text evidence="1">The sequence shown here is derived from an EMBL/GenBank/DDBJ whole genome shotgun (WGS) entry which is preliminary data.</text>
</comment>
<evidence type="ECO:0000313" key="2">
    <source>
        <dbReference type="Proteomes" id="UP000466523"/>
    </source>
</evidence>
<keyword evidence="1" id="KW-0255">Endonuclease</keyword>
<keyword evidence="1" id="KW-0378">Hydrolase</keyword>
<accession>A0A7K3LGI1</accession>
<dbReference type="AlphaFoldDB" id="A0A7K3LGI1"/>
<sequence>MTDDAELSPYYNGTPWWQLTTAPGSSGPFGGERRIAAYLYFNVEVGGTFTMREIREALGRDGVPDNAEHLNRRLRNLRKQGWVFPSYKDRAGQDIETYVLKAKGNKLWLGEQTRQSTISAALQRQVFDRDLSRCVICGVGAGEPYPGEPDTAARLTAGHRTPGARLGDVSLDNLQTECSRCNEPARDIQPNPEVLAEVLAAVRQLGAADKRSLLAWLESGHRQRNKVDLAFDRTRRLAQSEREQVAQFLRDATGN</sequence>
<dbReference type="CDD" id="cd00085">
    <property type="entry name" value="HNHc"/>
    <property type="match status" value="1"/>
</dbReference>
<dbReference type="Proteomes" id="UP000466523">
    <property type="component" value="Unassembled WGS sequence"/>
</dbReference>
<dbReference type="RefSeq" id="WP_162113086.1">
    <property type="nucleotide sequence ID" value="NZ_JAACYR010000095.1"/>
</dbReference>
<dbReference type="EMBL" id="JAACYR010000095">
    <property type="protein sequence ID" value="NDJ91461.1"/>
    <property type="molecule type" value="Genomic_DNA"/>
</dbReference>
<dbReference type="Gene3D" id="1.10.30.50">
    <property type="match status" value="1"/>
</dbReference>
<name>A0A7K3LGI1_9MYCO</name>
<protein>
    <submittedName>
        <fullName evidence="1">HNH endonuclease</fullName>
    </submittedName>
</protein>